<protein>
    <submittedName>
        <fullName evidence="1">Uncharacterized protein</fullName>
    </submittedName>
</protein>
<gene>
    <name evidence="1" type="ORF">MPLDJ20_20067</name>
</gene>
<dbReference type="EMBL" id="CCNB01000012">
    <property type="protein sequence ID" value="CDX35121.1"/>
    <property type="molecule type" value="Genomic_DNA"/>
</dbReference>
<name>A0A090F0R6_MESPL</name>
<evidence type="ECO:0000313" key="2">
    <source>
        <dbReference type="Proteomes" id="UP000046373"/>
    </source>
</evidence>
<sequence>MAAGNLTAPAHSTNFGQPIISAAIVRTRERIDHNIHGMNNCHSNNRFYQSTAVLH</sequence>
<organism evidence="1 2">
    <name type="scientific">Mesorhizobium plurifarium</name>
    <dbReference type="NCBI Taxonomy" id="69974"/>
    <lineage>
        <taxon>Bacteria</taxon>
        <taxon>Pseudomonadati</taxon>
        <taxon>Pseudomonadota</taxon>
        <taxon>Alphaproteobacteria</taxon>
        <taxon>Hyphomicrobiales</taxon>
        <taxon>Phyllobacteriaceae</taxon>
        <taxon>Mesorhizobium</taxon>
    </lineage>
</organism>
<evidence type="ECO:0000313" key="1">
    <source>
        <dbReference type="EMBL" id="CDX35121.1"/>
    </source>
</evidence>
<dbReference type="AlphaFoldDB" id="A0A090F0R6"/>
<reference evidence="1 2" key="1">
    <citation type="submission" date="2014-08" db="EMBL/GenBank/DDBJ databases">
        <authorList>
            <person name="Moulin Lionel"/>
        </authorList>
    </citation>
    <scope>NUCLEOTIDE SEQUENCE [LARGE SCALE GENOMIC DNA]</scope>
</reference>
<accession>A0A090F0R6</accession>
<dbReference type="Proteomes" id="UP000046373">
    <property type="component" value="Unassembled WGS sequence"/>
</dbReference>
<proteinExistence type="predicted"/>